<dbReference type="Proteomes" id="UP000281726">
    <property type="component" value="Unassembled WGS sequence"/>
</dbReference>
<reference evidence="2 3" key="1">
    <citation type="journal article" date="2004" name="Syst. Appl. Microbiol.">
        <title>Cryptoendolithic actinomycetes from antarctic sandstone rock samples: Micromonospora endolithica sp. nov. and two isolates related to Micromonospora coerulea Jensen 1932.</title>
        <authorList>
            <person name="Hirsch P."/>
            <person name="Mevs U."/>
            <person name="Kroppenstedt R.M."/>
            <person name="Schumann P."/>
            <person name="Stackebrandt E."/>
        </authorList>
    </citation>
    <scope>NUCLEOTIDE SEQUENCE [LARGE SCALE GENOMIC DNA]</scope>
    <source>
        <strain evidence="2 3">JCM 12677</strain>
    </source>
</reference>
<dbReference type="AlphaFoldDB" id="A0A3A9ZII0"/>
<evidence type="ECO:0000313" key="3">
    <source>
        <dbReference type="Proteomes" id="UP000281726"/>
    </source>
</evidence>
<dbReference type="RefSeq" id="WP_120727232.1">
    <property type="nucleotide sequence ID" value="NZ_RBAK01000003.1"/>
</dbReference>
<evidence type="ECO:0000313" key="2">
    <source>
        <dbReference type="EMBL" id="RKN48231.1"/>
    </source>
</evidence>
<proteinExistence type="predicted"/>
<accession>A0A3A9ZII0</accession>
<name>A0A3A9ZII0_9ACTN</name>
<gene>
    <name evidence="2" type="ORF">D7223_09360</name>
</gene>
<feature type="compositionally biased region" description="Low complexity" evidence="1">
    <location>
        <begin position="190"/>
        <end position="221"/>
    </location>
</feature>
<dbReference type="EMBL" id="RBAK01000003">
    <property type="protein sequence ID" value="RKN48231.1"/>
    <property type="molecule type" value="Genomic_DNA"/>
</dbReference>
<feature type="region of interest" description="Disordered" evidence="1">
    <location>
        <begin position="188"/>
        <end position="221"/>
    </location>
</feature>
<sequence length="221" mass="23035">MAQDVANFRDAYQSVLSHMEPVREYMSNSIMAFRPKETEKAKAATASQRTSQLAGRAKRAQLQSGISRTFVVPNVGMPIDPITAWDHSLRDVEAMPPQQVVNTCDLIIGALEEKAERADATDRTLVGKLAAMAALPARVRSIVVEDHPGLGKVGFATGVVAQIVVTVVGGLILAGATAGVAALWKNAVQSSPAPTSSPTVAPSTATPGSPPVSTTPAPTSK</sequence>
<protein>
    <submittedName>
        <fullName evidence="2">Uncharacterized protein</fullName>
    </submittedName>
</protein>
<evidence type="ECO:0000256" key="1">
    <source>
        <dbReference type="SAM" id="MobiDB-lite"/>
    </source>
</evidence>
<comment type="caution">
    <text evidence="2">The sequence shown here is derived from an EMBL/GenBank/DDBJ whole genome shotgun (WGS) entry which is preliminary data.</text>
</comment>
<organism evidence="2 3">
    <name type="scientific">Micromonospora endolithica</name>
    <dbReference type="NCBI Taxonomy" id="230091"/>
    <lineage>
        <taxon>Bacteria</taxon>
        <taxon>Bacillati</taxon>
        <taxon>Actinomycetota</taxon>
        <taxon>Actinomycetes</taxon>
        <taxon>Micromonosporales</taxon>
        <taxon>Micromonosporaceae</taxon>
        <taxon>Micromonospora</taxon>
    </lineage>
</organism>
<keyword evidence="3" id="KW-1185">Reference proteome</keyword>